<dbReference type="CDD" id="cd03392">
    <property type="entry name" value="PAP2_like_2"/>
    <property type="match status" value="1"/>
</dbReference>
<dbReference type="OrthoDB" id="5289372at2"/>
<keyword evidence="1" id="KW-0812">Transmembrane</keyword>
<feature type="transmembrane region" description="Helical" evidence="1">
    <location>
        <begin position="90"/>
        <end position="110"/>
    </location>
</feature>
<feature type="transmembrane region" description="Helical" evidence="1">
    <location>
        <begin position="53"/>
        <end position="78"/>
    </location>
</feature>
<dbReference type="Proteomes" id="UP000230551">
    <property type="component" value="Unassembled WGS sequence"/>
</dbReference>
<evidence type="ECO:0000259" key="2">
    <source>
        <dbReference type="SMART" id="SM00014"/>
    </source>
</evidence>
<evidence type="ECO:0000256" key="1">
    <source>
        <dbReference type="SAM" id="Phobius"/>
    </source>
</evidence>
<dbReference type="SMART" id="SM00014">
    <property type="entry name" value="acidPPc"/>
    <property type="match status" value="1"/>
</dbReference>
<reference evidence="3 4" key="1">
    <citation type="journal article" date="2017" name="Infect. Genet. Evol.">
        <title>The new phylogeny of the genus Mycobacterium: The old and the news.</title>
        <authorList>
            <person name="Tortoli E."/>
            <person name="Fedrizzi T."/>
            <person name="Meehan C.J."/>
            <person name="Trovato A."/>
            <person name="Grottola A."/>
            <person name="Giacobazzi E."/>
            <person name="Serpini G.F."/>
            <person name="Tagliazucchi S."/>
            <person name="Fabio A."/>
            <person name="Bettua C."/>
            <person name="Bertorelli R."/>
            <person name="Frascaro F."/>
            <person name="De Sanctis V."/>
            <person name="Pecorari M."/>
            <person name="Jousson O."/>
            <person name="Segata N."/>
            <person name="Cirillo D.M."/>
        </authorList>
    </citation>
    <scope>NUCLEOTIDE SEQUENCE [LARGE SCALE GENOMIC DNA]</scope>
    <source>
        <strain evidence="3 4">CIP1034565</strain>
    </source>
</reference>
<dbReference type="AlphaFoldDB" id="A0A2G5PGN3"/>
<feature type="transmembrane region" description="Helical" evidence="1">
    <location>
        <begin position="130"/>
        <end position="147"/>
    </location>
</feature>
<dbReference type="Gene3D" id="1.20.144.10">
    <property type="entry name" value="Phosphatidic acid phosphatase type 2/haloperoxidase"/>
    <property type="match status" value="2"/>
</dbReference>
<dbReference type="InterPro" id="IPR036938">
    <property type="entry name" value="PAP2/HPO_sf"/>
</dbReference>
<comment type="caution">
    <text evidence="3">The sequence shown here is derived from an EMBL/GenBank/DDBJ whole genome shotgun (WGS) entry which is preliminary data.</text>
</comment>
<gene>
    <name evidence="3" type="ORF">CQY22_002265</name>
</gene>
<protein>
    <submittedName>
        <fullName evidence="3">PAP2 family protein</fullName>
    </submittedName>
</protein>
<keyword evidence="1" id="KW-0472">Membrane</keyword>
<feature type="transmembrane region" description="Helical" evidence="1">
    <location>
        <begin position="159"/>
        <end position="179"/>
    </location>
</feature>
<feature type="transmembrane region" description="Helical" evidence="1">
    <location>
        <begin position="185"/>
        <end position="203"/>
    </location>
</feature>
<organism evidence="3 4">
    <name type="scientific">Mycolicibacterium brumae</name>
    <dbReference type="NCBI Taxonomy" id="85968"/>
    <lineage>
        <taxon>Bacteria</taxon>
        <taxon>Bacillati</taxon>
        <taxon>Actinomycetota</taxon>
        <taxon>Actinomycetes</taxon>
        <taxon>Mycobacteriales</taxon>
        <taxon>Mycobacteriaceae</taxon>
        <taxon>Mycolicibacterium</taxon>
    </lineage>
</organism>
<keyword evidence="4" id="KW-1185">Reference proteome</keyword>
<dbReference type="PANTHER" id="PTHR14969">
    <property type="entry name" value="SPHINGOSINE-1-PHOSPHATE PHOSPHOHYDROLASE"/>
    <property type="match status" value="1"/>
</dbReference>
<accession>A0A2G5PGN3</accession>
<feature type="transmembrane region" description="Helical" evidence="1">
    <location>
        <begin position="7"/>
        <end position="26"/>
    </location>
</feature>
<sequence length="227" mass="24777">MTRRRLLTAGSLLAAAVLYAVLWLGWTQDWEWLNRADDAALNLFVRVADSRPWWVTGWDVFCIVFSPTALRVLALVLIVRELARRNFSTAWFLVLSVELSGLVTEGAKALGDRPRPVTQMVSAHNTSFPSGHALGLLVIVFALLIVYGRYVPPRWRNTVVWLGIGLVVAIGLGRVVLNVHHPSDVLAGWALGYLYLALCLWLCPPRGARGGPVSSASGTPAAPDTAT</sequence>
<dbReference type="InterPro" id="IPR000326">
    <property type="entry name" value="PAP2/HPO"/>
</dbReference>
<name>A0A2G5PGN3_9MYCO</name>
<dbReference type="PANTHER" id="PTHR14969:SF13">
    <property type="entry name" value="AT30094P"/>
    <property type="match status" value="1"/>
</dbReference>
<dbReference type="EMBL" id="PDCN02000002">
    <property type="protein sequence ID" value="PIB77104.1"/>
    <property type="molecule type" value="Genomic_DNA"/>
</dbReference>
<dbReference type="STRING" id="85968.GCA_900073015_01904"/>
<dbReference type="Pfam" id="PF01569">
    <property type="entry name" value="PAP2"/>
    <property type="match status" value="1"/>
</dbReference>
<dbReference type="RefSeq" id="WP_090588765.1">
    <property type="nucleotide sequence ID" value="NZ_CP104302.1"/>
</dbReference>
<feature type="domain" description="Phosphatidic acid phosphatase type 2/haloperoxidase" evidence="2">
    <location>
        <begin position="90"/>
        <end position="200"/>
    </location>
</feature>
<keyword evidence="1" id="KW-1133">Transmembrane helix</keyword>
<evidence type="ECO:0000313" key="4">
    <source>
        <dbReference type="Proteomes" id="UP000230551"/>
    </source>
</evidence>
<dbReference type="SUPFAM" id="SSF48317">
    <property type="entry name" value="Acid phosphatase/Vanadium-dependent haloperoxidase"/>
    <property type="match status" value="1"/>
</dbReference>
<proteinExistence type="predicted"/>
<evidence type="ECO:0000313" key="3">
    <source>
        <dbReference type="EMBL" id="PIB77104.1"/>
    </source>
</evidence>